<dbReference type="RefSeq" id="WP_166192123.1">
    <property type="nucleotide sequence ID" value="NZ_JAAOIV010000001.1"/>
</dbReference>
<proteinExistence type="predicted"/>
<dbReference type="InterPro" id="IPR051400">
    <property type="entry name" value="HAD-like_hydrolase"/>
</dbReference>
<dbReference type="Proteomes" id="UP000744769">
    <property type="component" value="Unassembled WGS sequence"/>
</dbReference>
<evidence type="ECO:0000313" key="5">
    <source>
        <dbReference type="Proteomes" id="UP000744769"/>
    </source>
</evidence>
<keyword evidence="5" id="KW-1185">Reference proteome</keyword>
<gene>
    <name evidence="4" type="ORF">G9U51_01660</name>
</gene>
<keyword evidence="2 4" id="KW-0378">Hydrolase</keyword>
<reference evidence="4" key="1">
    <citation type="submission" date="2020-03" db="EMBL/GenBank/DDBJ databases">
        <title>Draft sequencing of Calidifontibacter sp. DB0510.</title>
        <authorList>
            <person name="Kim D.-U."/>
        </authorList>
    </citation>
    <scope>NUCLEOTIDE SEQUENCE</scope>
    <source>
        <strain evidence="4">DB0510</strain>
    </source>
</reference>
<dbReference type="PRINTS" id="PR00413">
    <property type="entry name" value="HADHALOGNASE"/>
</dbReference>
<dbReference type="PANTHER" id="PTHR46470:SF4">
    <property type="entry name" value="5-AMINO-6-(5-PHOSPHO-D-RIBITYLAMINO)URACIL PHOSPHATASE YIGB"/>
    <property type="match status" value="1"/>
</dbReference>
<keyword evidence="3" id="KW-0460">Magnesium</keyword>
<dbReference type="SFLD" id="SFLDS00003">
    <property type="entry name" value="Haloacid_Dehalogenase"/>
    <property type="match status" value="1"/>
</dbReference>
<organism evidence="4 5">
    <name type="scientific">Metallococcus carri</name>
    <dbReference type="NCBI Taxonomy" id="1656884"/>
    <lineage>
        <taxon>Bacteria</taxon>
        <taxon>Bacillati</taxon>
        <taxon>Actinomycetota</taxon>
        <taxon>Actinomycetes</taxon>
        <taxon>Micrococcales</taxon>
        <taxon>Dermacoccaceae</taxon>
        <taxon>Metallococcus</taxon>
    </lineage>
</organism>
<dbReference type="EMBL" id="JAAOIV010000001">
    <property type="protein sequence ID" value="NHN54486.1"/>
    <property type="molecule type" value="Genomic_DNA"/>
</dbReference>
<comment type="cofactor">
    <cofactor evidence="1">
        <name>Mg(2+)</name>
        <dbReference type="ChEBI" id="CHEBI:18420"/>
    </cofactor>
</comment>
<evidence type="ECO:0000256" key="2">
    <source>
        <dbReference type="ARBA" id="ARBA00022801"/>
    </source>
</evidence>
<name>A0A967AWX9_9MICO</name>
<dbReference type="Gene3D" id="3.40.50.1000">
    <property type="entry name" value="HAD superfamily/HAD-like"/>
    <property type="match status" value="1"/>
</dbReference>
<accession>A0A967AWX9</accession>
<dbReference type="NCBIfam" id="TIGR01549">
    <property type="entry name" value="HAD-SF-IA-v1"/>
    <property type="match status" value="1"/>
</dbReference>
<dbReference type="AlphaFoldDB" id="A0A967AWX9"/>
<dbReference type="Gene3D" id="1.20.120.1600">
    <property type="match status" value="1"/>
</dbReference>
<sequence length="244" mass="26275">MSPLRAVLLDIDDTLLDTTSAMLAGGRAAMAAVWPGHEPQWYADASARFRVDPGGFFRRYTAGELDFEQMRGARLAEVAEHVGEEVPDGALTVYENAFRPAFHDAQRVYQDVPDFLSRCATAGLAVGALTNSSADATQLKFDALGIREWFQVVVTRDTLGFGKPDARVFEHACAALGAAPEETAYVGDELVSDALGARDAGLVSWWLRRPRGSEAASVPDHSAPDLAPNGVRIARTLADIPLHP</sequence>
<dbReference type="SFLD" id="SFLDG01129">
    <property type="entry name" value="C1.5:_HAD__Beta-PGM__Phosphata"/>
    <property type="match status" value="1"/>
</dbReference>
<evidence type="ECO:0000256" key="3">
    <source>
        <dbReference type="ARBA" id="ARBA00022842"/>
    </source>
</evidence>
<dbReference type="GO" id="GO:0016787">
    <property type="term" value="F:hydrolase activity"/>
    <property type="evidence" value="ECO:0007669"/>
    <property type="project" value="UniProtKB-KW"/>
</dbReference>
<protein>
    <submittedName>
        <fullName evidence="4">HAD-IA family hydrolase</fullName>
    </submittedName>
</protein>
<dbReference type="InterPro" id="IPR023214">
    <property type="entry name" value="HAD_sf"/>
</dbReference>
<dbReference type="PANTHER" id="PTHR46470">
    <property type="entry name" value="N-ACYLNEURAMINATE-9-PHOSPHATASE"/>
    <property type="match status" value="1"/>
</dbReference>
<dbReference type="Pfam" id="PF00702">
    <property type="entry name" value="Hydrolase"/>
    <property type="match status" value="1"/>
</dbReference>
<evidence type="ECO:0000256" key="1">
    <source>
        <dbReference type="ARBA" id="ARBA00001946"/>
    </source>
</evidence>
<dbReference type="SUPFAM" id="SSF56784">
    <property type="entry name" value="HAD-like"/>
    <property type="match status" value="1"/>
</dbReference>
<dbReference type="InterPro" id="IPR036412">
    <property type="entry name" value="HAD-like_sf"/>
</dbReference>
<dbReference type="GO" id="GO:0044281">
    <property type="term" value="P:small molecule metabolic process"/>
    <property type="evidence" value="ECO:0007669"/>
    <property type="project" value="UniProtKB-ARBA"/>
</dbReference>
<dbReference type="InterPro" id="IPR006439">
    <property type="entry name" value="HAD-SF_hydro_IA"/>
</dbReference>
<evidence type="ECO:0000313" key="4">
    <source>
        <dbReference type="EMBL" id="NHN54486.1"/>
    </source>
</evidence>
<comment type="caution">
    <text evidence="4">The sequence shown here is derived from an EMBL/GenBank/DDBJ whole genome shotgun (WGS) entry which is preliminary data.</text>
</comment>